<sequence length="41" mass="4460">MDFIFDTSAVIADIADALVCAGSNLRGFASRDRFKSSQICF</sequence>
<dbReference type="AlphaFoldDB" id="B9D443"/>
<dbReference type="STRING" id="553218.CAMRE0001_2615"/>
<comment type="caution">
    <text evidence="1">The sequence shown here is derived from an EMBL/GenBank/DDBJ whole genome shotgun (WGS) entry which is preliminary data.</text>
</comment>
<protein>
    <submittedName>
        <fullName evidence="1">Uncharacterized protein</fullName>
    </submittedName>
</protein>
<evidence type="ECO:0000313" key="1">
    <source>
        <dbReference type="EMBL" id="EEF13238.1"/>
    </source>
</evidence>
<name>B9D443_CAMRE</name>
<dbReference type="Proteomes" id="UP000003082">
    <property type="component" value="Unassembled WGS sequence"/>
</dbReference>
<organism evidence="1 2">
    <name type="scientific">Campylobacter rectus RM3267</name>
    <dbReference type="NCBI Taxonomy" id="553218"/>
    <lineage>
        <taxon>Bacteria</taxon>
        <taxon>Pseudomonadati</taxon>
        <taxon>Campylobacterota</taxon>
        <taxon>Epsilonproteobacteria</taxon>
        <taxon>Campylobacterales</taxon>
        <taxon>Campylobacteraceae</taxon>
        <taxon>Campylobacter</taxon>
    </lineage>
</organism>
<accession>B9D443</accession>
<dbReference type="EMBL" id="ACFU01000024">
    <property type="protein sequence ID" value="EEF13238.1"/>
    <property type="molecule type" value="Genomic_DNA"/>
</dbReference>
<keyword evidence="2" id="KW-1185">Reference proteome</keyword>
<proteinExistence type="predicted"/>
<evidence type="ECO:0000313" key="2">
    <source>
        <dbReference type="Proteomes" id="UP000003082"/>
    </source>
</evidence>
<gene>
    <name evidence="1" type="ORF">CAMRE0001_2615</name>
</gene>
<reference evidence="1 2" key="1">
    <citation type="submission" date="2008-08" db="EMBL/GenBank/DDBJ databases">
        <authorList>
            <person name="Madupu R."/>
            <person name="Durkin A.S."/>
            <person name="Torralba M."/>
            <person name="Methe B."/>
            <person name="Sutton G.G."/>
            <person name="Strausberg R.L."/>
            <person name="Nelson K.E."/>
        </authorList>
    </citation>
    <scope>NUCLEOTIDE SEQUENCE [LARGE SCALE GENOMIC DNA]</scope>
    <source>
        <strain evidence="1 2">RM3267</strain>
    </source>
</reference>